<evidence type="ECO:0000313" key="2">
    <source>
        <dbReference type="Proteomes" id="UP000179284"/>
    </source>
</evidence>
<dbReference type="AlphaFoldDB" id="A0A1D9P5U4"/>
<sequence>MTYTELFSLEPLAFLTWLDKTFPTKVPDCIDTVSDMTKAAGQLLMFTNEYAYISELSSLARILTRKAKREGRKTDYEDMVDKRDAIENKMSAIKQCYQGVSRSITVRSENNEELRMLSSRYVA</sequence>
<gene>
    <name evidence="1" type="ORF">bhn_II112</name>
</gene>
<dbReference type="EMBL" id="CP017832">
    <property type="protein sequence ID" value="AOZ97911.1"/>
    <property type="molecule type" value="Genomic_DNA"/>
</dbReference>
<accession>A0A1D9P5U4</accession>
<dbReference type="KEGG" id="bhu:bhn_II112"/>
<keyword evidence="1" id="KW-0614">Plasmid</keyword>
<name>A0A1D9P5U4_9FIRM</name>
<dbReference type="OrthoDB" id="9872710at2"/>
<geneLocation type="plasmid" evidence="2">
    <name>pnp144</name>
</geneLocation>
<reference evidence="2" key="1">
    <citation type="submission" date="2016-10" db="EMBL/GenBank/DDBJ databases">
        <title>The complete genome sequence of the rumen bacterium Butyrivibrio hungatei MB2003.</title>
        <authorList>
            <person name="Palevich N."/>
            <person name="Kelly W.J."/>
            <person name="Leahy S.C."/>
            <person name="Altermann E."/>
            <person name="Rakonjac J."/>
            <person name="Attwood G.T."/>
        </authorList>
    </citation>
    <scope>NUCLEOTIDE SEQUENCE [LARGE SCALE GENOMIC DNA]</scope>
    <source>
        <strain evidence="2">MB2003</strain>
        <plasmid evidence="2">Plasmid pnp144</plasmid>
    </source>
</reference>
<dbReference type="RefSeq" id="WP_071177670.1">
    <property type="nucleotide sequence ID" value="NZ_CP017832.1"/>
</dbReference>
<dbReference type="Proteomes" id="UP000179284">
    <property type="component" value="Plasmid pNP144"/>
</dbReference>
<protein>
    <submittedName>
        <fullName evidence="1">Uncharacterized protein</fullName>
    </submittedName>
</protein>
<proteinExistence type="predicted"/>
<organism evidence="1 2">
    <name type="scientific">Butyrivibrio hungatei</name>
    <dbReference type="NCBI Taxonomy" id="185008"/>
    <lineage>
        <taxon>Bacteria</taxon>
        <taxon>Bacillati</taxon>
        <taxon>Bacillota</taxon>
        <taxon>Clostridia</taxon>
        <taxon>Lachnospirales</taxon>
        <taxon>Lachnospiraceae</taxon>
        <taxon>Butyrivibrio</taxon>
    </lineage>
</organism>
<keyword evidence="2" id="KW-1185">Reference proteome</keyword>
<evidence type="ECO:0000313" key="1">
    <source>
        <dbReference type="EMBL" id="AOZ97911.1"/>
    </source>
</evidence>